<evidence type="ECO:0000259" key="3">
    <source>
        <dbReference type="PROSITE" id="PS50164"/>
    </source>
</evidence>
<dbReference type="CDD" id="cd06127">
    <property type="entry name" value="DEDDh"/>
    <property type="match status" value="1"/>
</dbReference>
<evidence type="ECO:0000256" key="2">
    <source>
        <dbReference type="ARBA" id="ARBA00026073"/>
    </source>
</evidence>
<dbReference type="InterPro" id="IPR035901">
    <property type="entry name" value="GIY-YIG_endonuc_sf"/>
</dbReference>
<dbReference type="RefSeq" id="WP_091619517.1">
    <property type="nucleotide sequence ID" value="NZ_FNZN01000001.1"/>
</dbReference>
<dbReference type="SMART" id="SM00479">
    <property type="entry name" value="EXOIII"/>
    <property type="match status" value="1"/>
</dbReference>
<evidence type="ECO:0000256" key="1">
    <source>
        <dbReference type="ARBA" id="ARBA00025483"/>
    </source>
</evidence>
<dbReference type="PROSITE" id="PS50164">
    <property type="entry name" value="GIY_YIG"/>
    <property type="match status" value="1"/>
</dbReference>
<organism evidence="4 5">
    <name type="scientific">Maribacter orientalis</name>
    <dbReference type="NCBI Taxonomy" id="228957"/>
    <lineage>
        <taxon>Bacteria</taxon>
        <taxon>Pseudomonadati</taxon>
        <taxon>Bacteroidota</taxon>
        <taxon>Flavobacteriia</taxon>
        <taxon>Flavobacteriales</taxon>
        <taxon>Flavobacteriaceae</taxon>
        <taxon>Maribacter</taxon>
    </lineage>
</organism>
<dbReference type="Pfam" id="PF00929">
    <property type="entry name" value="RNase_T"/>
    <property type="match status" value="1"/>
</dbReference>
<evidence type="ECO:0000313" key="5">
    <source>
        <dbReference type="Proteomes" id="UP000198990"/>
    </source>
</evidence>
<dbReference type="SUPFAM" id="SSF82771">
    <property type="entry name" value="GIY-YIG endonuclease"/>
    <property type="match status" value="1"/>
</dbReference>
<comment type="function">
    <text evidence="1">DNA polymerase III is a complex, multichain enzyme responsible for most of the replicative synthesis in bacteria. The epsilon subunit contain the editing function and is a proofreading 3'-5' exonuclease.</text>
</comment>
<keyword evidence="5" id="KW-1185">Reference proteome</keyword>
<dbReference type="InterPro" id="IPR013520">
    <property type="entry name" value="Ribonucl_H"/>
</dbReference>
<dbReference type="NCBIfam" id="TIGR00573">
    <property type="entry name" value="dnaq"/>
    <property type="match status" value="1"/>
</dbReference>
<comment type="subunit">
    <text evidence="2">DNA polymerase III contains a core (composed of alpha, epsilon and theta chains) that associates with a tau subunit. This core dimerizes to form the POLIII' complex. PolIII' associates with the gamma complex (composed of gamma, delta, delta', psi and chi chains) and with the beta chain to form the complete DNA polymerase III complex.</text>
</comment>
<proteinExistence type="predicted"/>
<dbReference type="InterPro" id="IPR006054">
    <property type="entry name" value="DnaQ"/>
</dbReference>
<protein>
    <submittedName>
        <fullName evidence="4">DNA polymerase-3 subunit epsilon</fullName>
    </submittedName>
</protein>
<dbReference type="GO" id="GO:0008408">
    <property type="term" value="F:3'-5' exonuclease activity"/>
    <property type="evidence" value="ECO:0007669"/>
    <property type="project" value="TreeGrafter"/>
</dbReference>
<dbReference type="GO" id="GO:0003887">
    <property type="term" value="F:DNA-directed DNA polymerase activity"/>
    <property type="evidence" value="ECO:0007669"/>
    <property type="project" value="InterPro"/>
</dbReference>
<dbReference type="PANTHER" id="PTHR30231">
    <property type="entry name" value="DNA POLYMERASE III SUBUNIT EPSILON"/>
    <property type="match status" value="1"/>
</dbReference>
<dbReference type="STRING" id="228957.SAMN04488008_101562"/>
<dbReference type="Gene3D" id="3.30.420.10">
    <property type="entry name" value="Ribonuclease H-like superfamily/Ribonuclease H"/>
    <property type="match status" value="1"/>
</dbReference>
<feature type="domain" description="GIY-YIG" evidence="3">
    <location>
        <begin position="195"/>
        <end position="271"/>
    </location>
</feature>
<sequence length="456" mass="51848">MYAILDIETTGGKFNEEGITEIAIHKFDGQKVVDKFISLVNPEKEIQPFVVKLTGINSKMLQTAPKFYEVAKRIIEITEDTVLVAHNAQFDYRILRTEFRRLGYNFERKTLCTVDLSKLLLPDAESYSLGKLVRSLGIPVSDRHRANGDALATIKLFKLLLAKDSEKIIVKDTIRKETQGELSEKQLDIVRELPNKTGIFYMHNKDGDIIYLSKSTDIKKKVNQLFTKSGDKSRKLAKDTKKVTYELTGNELVAILKEHEELLKLRPKYSTIPRKRMFSHSLCKTENENGYFALEIKAYRECKEPLALFNGIFSAKNYLYKITKELALCAKVNGISEAKNNCSGYDNGTCKGACISKEDQKEYNERVVAAISKNSIHKDANIILLDKGREIGEQSAILIKNGSLVGFGFYDLNYQINNIHILESLITPMNGTRDANFLIESYLRKKRVHKIVELKA</sequence>
<reference evidence="5" key="1">
    <citation type="submission" date="2016-10" db="EMBL/GenBank/DDBJ databases">
        <authorList>
            <person name="Varghese N."/>
            <person name="Submissions S."/>
        </authorList>
    </citation>
    <scope>NUCLEOTIDE SEQUENCE [LARGE SCALE GENOMIC DNA]</scope>
    <source>
        <strain evidence="5">DSM 16471</strain>
    </source>
</reference>
<dbReference type="SUPFAM" id="SSF53098">
    <property type="entry name" value="Ribonuclease H-like"/>
    <property type="match status" value="1"/>
</dbReference>
<dbReference type="OrthoDB" id="9803913at2"/>
<dbReference type="GO" id="GO:0005829">
    <property type="term" value="C:cytosol"/>
    <property type="evidence" value="ECO:0007669"/>
    <property type="project" value="TreeGrafter"/>
</dbReference>
<dbReference type="InterPro" id="IPR012337">
    <property type="entry name" value="RNaseH-like_sf"/>
</dbReference>
<dbReference type="Proteomes" id="UP000198990">
    <property type="component" value="Unassembled WGS sequence"/>
</dbReference>
<accession>A0A1H7HDK5</accession>
<dbReference type="GO" id="GO:0045004">
    <property type="term" value="P:DNA replication proofreading"/>
    <property type="evidence" value="ECO:0007669"/>
    <property type="project" value="TreeGrafter"/>
</dbReference>
<dbReference type="InterPro" id="IPR036397">
    <property type="entry name" value="RNaseH_sf"/>
</dbReference>
<name>A0A1H7HDK5_9FLAO</name>
<dbReference type="GO" id="GO:0003677">
    <property type="term" value="F:DNA binding"/>
    <property type="evidence" value="ECO:0007669"/>
    <property type="project" value="InterPro"/>
</dbReference>
<dbReference type="InterPro" id="IPR000305">
    <property type="entry name" value="GIY-YIG_endonuc"/>
</dbReference>
<dbReference type="AlphaFoldDB" id="A0A1H7HDK5"/>
<dbReference type="EMBL" id="FNZN01000001">
    <property type="protein sequence ID" value="SEK48364.1"/>
    <property type="molecule type" value="Genomic_DNA"/>
</dbReference>
<dbReference type="Gene3D" id="3.40.1440.10">
    <property type="entry name" value="GIY-YIG endonuclease"/>
    <property type="match status" value="1"/>
</dbReference>
<dbReference type="PANTHER" id="PTHR30231:SF41">
    <property type="entry name" value="DNA POLYMERASE III SUBUNIT EPSILON"/>
    <property type="match status" value="1"/>
</dbReference>
<evidence type="ECO:0000313" key="4">
    <source>
        <dbReference type="EMBL" id="SEK48364.1"/>
    </source>
</evidence>
<gene>
    <name evidence="4" type="ORF">SAMN04488008_101562</name>
</gene>
<dbReference type="FunFam" id="3.30.420.10:FF:000045">
    <property type="entry name" value="3'-5' exonuclease DinG"/>
    <property type="match status" value="1"/>
</dbReference>